<keyword evidence="4" id="KW-1185">Reference proteome</keyword>
<evidence type="ECO:0008006" key="5">
    <source>
        <dbReference type="Google" id="ProtNLM"/>
    </source>
</evidence>
<feature type="transmembrane region" description="Helical" evidence="2">
    <location>
        <begin position="12"/>
        <end position="39"/>
    </location>
</feature>
<gene>
    <name evidence="3" type="primary">A05g505380.1_BraROA</name>
    <name evidence="3" type="ORF">IGI04_019348</name>
</gene>
<protein>
    <recommendedName>
        <fullName evidence="5">Transposase (Putative), gypsy type</fullName>
    </recommendedName>
</protein>
<keyword evidence="2" id="KW-0812">Transmembrane</keyword>
<evidence type="ECO:0000256" key="2">
    <source>
        <dbReference type="SAM" id="Phobius"/>
    </source>
</evidence>
<sequence>MYYKKGGNLFHNFFTFLFFSKIFLKKLSIFLSTLFLYSLKRSVKMSSKKKIARKGSSSASPYEELVVPKMEFVPHSVHPAENEAWWVAHYGSLTPPKEKPFPVMVHRGVKEEDASRTTDEFLATMRSFYHIPDAVEFRVPCRGECANSPPEGYFTCYEAFVVRCRLWFPIPEIFVRVLDRFEVAISQLTPLAIQHLIGILILSYEHGLSLSVDHYEALLRLQLVRGTDKHRLVPRKFMSVLKKFISNFNSWKTFFFFVRMDAAFVEESCIPLFRRLPNDRPFINPFAPFPEVIISVRDLLRNGPFFWTSFTPKRVRKALRFVQPGPTLDADTGSESEPDDQNPVEAPTAVPESSCWKGKDVNLGDIEFSMDDSMLPGWDPNLAYGDGSGSSDAPIPDFDDLFAGLPSGFDAPPPTKESARPRVVAEGSRIINGGLSLLGSAIEAGHREAMVYRFKAEKAERDLARVQGEMLEREAQLTRDHARAVRKAERKGKREIVEVMKTRASQFQVEYGNLKNAFTSVGDFRECRGSVGSLWRTRADDYVFEEEMSLMKSGMSERAHAEALIPPIDEKIQGFWDSIPVSPDTEEVPTGFPDGGEEVDRPADAFGASGGLVILLSVFGQVWPFEFGFCLGLDGRICIYRDWPLVALNPLPLCAISCLEMFETRALGLGQDLGLLSVKVCAVTSRLLFFLLRFLPDSHRFKVLDMFSAYMTCMVRIEHLLRINWNALLSLCWTFLKIKRVIELRLFKTAGVFVGANRRTGCKMIIFTIFGPEGAADKSLNVFRRVLKLSRGLRIYVELRRPMRRSESRMRSLTLVTSESSPASSFAASLAPKTLQLVVECPRDWWNSQKIVDIRCLVSGFPSLSVFTASELGLPFGQLLLFVPIGDFFFFRHWFFERGAFPSGSASGPSWMSVYILVGVVGDIARIQVNVFGFVILRVLCRGRKIFRVPLFDGRFLARVLTEGRSRASPALSSGVAKSSLFPRILVVPRGRIAWVLAVKVSTCLVKVANIFLNSSSVAALACALAADTSATGVWRSVPLPPLRGVCTLSASLVDMSDCVWLLRRQTVGTEIHTVDFRLNKETRKTLISQRTRISVNYHTSSNQNTRITTIKIRNRKESKVDLIPNLRMSVTTRYKPRLESCRRDSYSPPCSSPRTPYILAPRSVYAFTLLPLSRHSIKMEIFHFSDLHNYFQNFRIYPRKLDIYPSSWAKREPCCGSWAFG</sequence>
<accession>A0ABQ7MFK4</accession>
<keyword evidence="2" id="KW-1133">Transmembrane helix</keyword>
<reference evidence="3 4" key="1">
    <citation type="submission" date="2021-03" db="EMBL/GenBank/DDBJ databases">
        <authorList>
            <person name="King G.J."/>
            <person name="Bancroft I."/>
            <person name="Baten A."/>
            <person name="Bloomfield J."/>
            <person name="Borpatragohain P."/>
            <person name="He Z."/>
            <person name="Irish N."/>
            <person name="Irwin J."/>
            <person name="Liu K."/>
            <person name="Mauleon R.P."/>
            <person name="Moore J."/>
            <person name="Morris R."/>
            <person name="Ostergaard L."/>
            <person name="Wang B."/>
            <person name="Wells R."/>
        </authorList>
    </citation>
    <scope>NUCLEOTIDE SEQUENCE [LARGE SCALE GENOMIC DNA]</scope>
    <source>
        <strain evidence="3">R-o-18</strain>
        <tissue evidence="3">Leaf</tissue>
    </source>
</reference>
<keyword evidence="2" id="KW-0472">Membrane</keyword>
<evidence type="ECO:0000313" key="3">
    <source>
        <dbReference type="EMBL" id="KAG5397534.1"/>
    </source>
</evidence>
<evidence type="ECO:0000256" key="1">
    <source>
        <dbReference type="SAM" id="MobiDB-lite"/>
    </source>
</evidence>
<organism evidence="3 4">
    <name type="scientific">Brassica rapa subsp. trilocularis</name>
    <dbReference type="NCBI Taxonomy" id="1813537"/>
    <lineage>
        <taxon>Eukaryota</taxon>
        <taxon>Viridiplantae</taxon>
        <taxon>Streptophyta</taxon>
        <taxon>Embryophyta</taxon>
        <taxon>Tracheophyta</taxon>
        <taxon>Spermatophyta</taxon>
        <taxon>Magnoliopsida</taxon>
        <taxon>eudicotyledons</taxon>
        <taxon>Gunneridae</taxon>
        <taxon>Pentapetalae</taxon>
        <taxon>rosids</taxon>
        <taxon>malvids</taxon>
        <taxon>Brassicales</taxon>
        <taxon>Brassicaceae</taxon>
        <taxon>Brassiceae</taxon>
        <taxon>Brassica</taxon>
    </lineage>
</organism>
<feature type="compositionally biased region" description="Acidic residues" evidence="1">
    <location>
        <begin position="332"/>
        <end position="342"/>
    </location>
</feature>
<dbReference type="Proteomes" id="UP000823674">
    <property type="component" value="Chromosome A05"/>
</dbReference>
<feature type="region of interest" description="Disordered" evidence="1">
    <location>
        <begin position="326"/>
        <end position="353"/>
    </location>
</feature>
<proteinExistence type="predicted"/>
<evidence type="ECO:0000313" key="4">
    <source>
        <dbReference type="Proteomes" id="UP000823674"/>
    </source>
</evidence>
<comment type="caution">
    <text evidence="3">The sequence shown here is derived from an EMBL/GenBank/DDBJ whole genome shotgun (WGS) entry which is preliminary data.</text>
</comment>
<dbReference type="EMBL" id="JADBGQ010000005">
    <property type="protein sequence ID" value="KAG5397534.1"/>
    <property type="molecule type" value="Genomic_DNA"/>
</dbReference>
<dbReference type="PANTHER" id="PTHR31099:SF44">
    <property type="entry name" value="DUF4283 DOMAIN-CONTAINING PROTEIN"/>
    <property type="match status" value="1"/>
</dbReference>
<name>A0ABQ7MFK4_BRACM</name>
<dbReference type="PANTHER" id="PTHR31099">
    <property type="entry name" value="OS06G0165300 PROTEIN"/>
    <property type="match status" value="1"/>
</dbReference>